<dbReference type="InterPro" id="IPR042098">
    <property type="entry name" value="TauD-like_sf"/>
</dbReference>
<evidence type="ECO:0000313" key="6">
    <source>
        <dbReference type="Proteomes" id="UP001199054"/>
    </source>
</evidence>
<accession>A0ABS8B0V5</accession>
<organism evidence="5 6">
    <name type="scientific">Streptomyces antimicrobicus</name>
    <dbReference type="NCBI Taxonomy" id="2883108"/>
    <lineage>
        <taxon>Bacteria</taxon>
        <taxon>Bacillati</taxon>
        <taxon>Actinomycetota</taxon>
        <taxon>Actinomycetes</taxon>
        <taxon>Kitasatosporales</taxon>
        <taxon>Streptomycetaceae</taxon>
        <taxon>Streptomyces</taxon>
    </lineage>
</organism>
<evidence type="ECO:0000259" key="4">
    <source>
        <dbReference type="Pfam" id="PF02668"/>
    </source>
</evidence>
<sequence>MHDTETTHDTQTTHDTDTPHGTEISYGSGAAYGTEAFTAELTRAAAHVTPAFADLPDRPLTARGASELSGAAGKELARRYDAHGFAIVEFTDERVTEETHLLACKALGLGEPFVPKLYTLGNRVAPPVSVISAGVNAGTEAANHPSFGRSVGQELHVDGTLQPMGLIKATLMSCQTPAVQGGVNTFFDSVGAYAELLRTDLPAALTLAHPRVLVRRANINGSDEAKTGPVYAVIEDRLVGHYCLTDTDSFRTVDDVSPEDFARGLAALAEAARPGSPYYRTVRLRENQAVIFDNTRLSHGRTAYEDSSVNRRCLFRTLHVRHPQPESAS</sequence>
<keyword evidence="6" id="KW-1185">Reference proteome</keyword>
<keyword evidence="5" id="KW-0223">Dioxygenase</keyword>
<dbReference type="Gene3D" id="3.60.130.10">
    <property type="entry name" value="Clavaminate synthase-like"/>
    <property type="match status" value="1"/>
</dbReference>
<dbReference type="RefSeq" id="WP_226724635.1">
    <property type="nucleotide sequence ID" value="NZ_JAJAUY010000005.1"/>
</dbReference>
<dbReference type="Proteomes" id="UP001199054">
    <property type="component" value="Unassembled WGS sequence"/>
</dbReference>
<name>A0ABS8B0V5_9ACTN</name>
<keyword evidence="1" id="KW-0560">Oxidoreductase</keyword>
<feature type="region of interest" description="Disordered" evidence="3">
    <location>
        <begin position="1"/>
        <end position="27"/>
    </location>
</feature>
<protein>
    <submittedName>
        <fullName evidence="5">TauD/TfdA family dioxygenase</fullName>
    </submittedName>
</protein>
<gene>
    <name evidence="5" type="ORF">LG632_02410</name>
</gene>
<evidence type="ECO:0000256" key="2">
    <source>
        <dbReference type="ARBA" id="ARBA00023004"/>
    </source>
</evidence>
<evidence type="ECO:0000256" key="3">
    <source>
        <dbReference type="SAM" id="MobiDB-lite"/>
    </source>
</evidence>
<evidence type="ECO:0000313" key="5">
    <source>
        <dbReference type="EMBL" id="MCB5178243.1"/>
    </source>
</evidence>
<evidence type="ECO:0000256" key="1">
    <source>
        <dbReference type="ARBA" id="ARBA00023002"/>
    </source>
</evidence>
<dbReference type="GO" id="GO:0051213">
    <property type="term" value="F:dioxygenase activity"/>
    <property type="evidence" value="ECO:0007669"/>
    <property type="project" value="UniProtKB-KW"/>
</dbReference>
<comment type="caution">
    <text evidence="5">The sequence shown here is derived from an EMBL/GenBank/DDBJ whole genome shotgun (WGS) entry which is preliminary data.</text>
</comment>
<proteinExistence type="predicted"/>
<dbReference type="SUPFAM" id="SSF51197">
    <property type="entry name" value="Clavaminate synthase-like"/>
    <property type="match status" value="1"/>
</dbReference>
<keyword evidence="2" id="KW-0408">Iron</keyword>
<feature type="compositionally biased region" description="Basic and acidic residues" evidence="3">
    <location>
        <begin position="1"/>
        <end position="20"/>
    </location>
</feature>
<dbReference type="Pfam" id="PF02668">
    <property type="entry name" value="TauD"/>
    <property type="match status" value="1"/>
</dbReference>
<dbReference type="EMBL" id="JAJAUY010000005">
    <property type="protein sequence ID" value="MCB5178243.1"/>
    <property type="molecule type" value="Genomic_DNA"/>
</dbReference>
<dbReference type="InterPro" id="IPR003819">
    <property type="entry name" value="TauD/TfdA-like"/>
</dbReference>
<feature type="domain" description="TauD/TfdA-like" evidence="4">
    <location>
        <begin position="68"/>
        <end position="317"/>
    </location>
</feature>
<reference evidence="5 6" key="1">
    <citation type="submission" date="2021-10" db="EMBL/GenBank/DDBJ databases">
        <title>Streptomyces sp. strain SMC 277, a novel streptomycete isolated from soil.</title>
        <authorList>
            <person name="Chanama M."/>
        </authorList>
    </citation>
    <scope>NUCLEOTIDE SEQUENCE [LARGE SCALE GENOMIC DNA]</scope>
    <source>
        <strain evidence="5 6">SMC 277</strain>
    </source>
</reference>